<feature type="domain" description="BFD-like [2Fe-2S]-binding" evidence="3">
    <location>
        <begin position="444"/>
        <end position="497"/>
    </location>
</feature>
<organism evidence="4 5">
    <name type="scientific">Shuttleworthella satelles DSM 14600</name>
    <dbReference type="NCBI Taxonomy" id="626523"/>
    <lineage>
        <taxon>Bacteria</taxon>
        <taxon>Bacillati</taxon>
        <taxon>Bacillota</taxon>
        <taxon>Clostridia</taxon>
        <taxon>Lachnospirales</taxon>
        <taxon>Lachnospiraceae</taxon>
        <taxon>Shuttleworthella</taxon>
    </lineage>
</organism>
<accession>C4GDB9</accession>
<dbReference type="CDD" id="cd19946">
    <property type="entry name" value="GlpA-like_Fer2_BFD-like"/>
    <property type="match status" value="1"/>
</dbReference>
<evidence type="ECO:0000256" key="1">
    <source>
        <dbReference type="SAM" id="MobiDB-lite"/>
    </source>
</evidence>
<dbReference type="eggNOG" id="COG0579">
    <property type="taxonomic scope" value="Bacteria"/>
</dbReference>
<dbReference type="Pfam" id="PF04324">
    <property type="entry name" value="Fer2_BFD"/>
    <property type="match status" value="1"/>
</dbReference>
<dbReference type="Gene3D" id="1.10.10.1100">
    <property type="entry name" value="BFD-like [2Fe-2S]-binding domain"/>
    <property type="match status" value="1"/>
</dbReference>
<proteinExistence type="predicted"/>
<keyword evidence="5" id="KW-1185">Reference proteome</keyword>
<reference evidence="4" key="1">
    <citation type="submission" date="2009-04" db="EMBL/GenBank/DDBJ databases">
        <authorList>
            <person name="Weinstock G."/>
            <person name="Sodergren E."/>
            <person name="Clifton S."/>
            <person name="Fulton L."/>
            <person name="Fulton B."/>
            <person name="Courtney L."/>
            <person name="Fronick C."/>
            <person name="Harrison M."/>
            <person name="Strong C."/>
            <person name="Farmer C."/>
            <person name="Delahaunty K."/>
            <person name="Markovic C."/>
            <person name="Hall O."/>
            <person name="Minx P."/>
            <person name="Tomlinson C."/>
            <person name="Mitreva M."/>
            <person name="Nelson J."/>
            <person name="Hou S."/>
            <person name="Wollam A."/>
            <person name="Pepin K.H."/>
            <person name="Johnson M."/>
            <person name="Bhonagiri V."/>
            <person name="Nash W.E."/>
            <person name="Warren W."/>
            <person name="Chinwalla A."/>
            <person name="Mardis E.R."/>
            <person name="Wilson R.K."/>
        </authorList>
    </citation>
    <scope>NUCLEOTIDE SEQUENCE [LARGE SCALE GENOMIC DNA]</scope>
    <source>
        <strain evidence="4">DSM 14600</strain>
    </source>
</reference>
<dbReference type="PANTHER" id="PTHR42720">
    <property type="entry name" value="GLYCEROL-3-PHOSPHATE DEHYDROGENASE"/>
    <property type="match status" value="1"/>
</dbReference>
<dbReference type="Gene3D" id="3.30.9.10">
    <property type="entry name" value="D-Amino Acid Oxidase, subunit A, domain 2"/>
    <property type="match status" value="2"/>
</dbReference>
<evidence type="ECO:0000259" key="3">
    <source>
        <dbReference type="Pfam" id="PF04324"/>
    </source>
</evidence>
<dbReference type="InterPro" id="IPR036188">
    <property type="entry name" value="FAD/NAD-bd_sf"/>
</dbReference>
<comment type="caution">
    <text evidence="4">The sequence shown here is derived from an EMBL/GenBank/DDBJ whole genome shotgun (WGS) entry which is preliminary data.</text>
</comment>
<dbReference type="STRING" id="626523.GCWU000342_02092"/>
<dbReference type="HOGENOM" id="CLU_024775_3_1_9"/>
<evidence type="ECO:0000313" key="5">
    <source>
        <dbReference type="Proteomes" id="UP000003494"/>
    </source>
</evidence>
<feature type="compositionally biased region" description="Polar residues" evidence="1">
    <location>
        <begin position="213"/>
        <end position="224"/>
    </location>
</feature>
<dbReference type="RefSeq" id="WP_006907069.1">
    <property type="nucleotide sequence ID" value="NZ_GG665867.1"/>
</dbReference>
<sequence>MYDVAIIGAGVTGCAIARELAKYRLSTCVIEREEDVCCGTSKANSAIIHAGYDAHPGSLKAKLNVEGNRLMDGLAQDLDIPFRRNGSLVVMTRDNDPDVLHRLYEQGQANGVPGLRILDQEEARQMEPKLSEDVIAALYAPTGGIICPFELTMGLAENASANGVDFFFNAPVASVERVSFPSSSQSSQNENHIAAPFFLIKGKAPSLRFEPSGSANSSNSQTASDPDLRLDSDGSFSIHARLLVNAAGLYADLINNQLSSRRLHIVPRRGQYQLLDKSAGGHVDKTIFQAPSKMGKGVLVAPTVHGNLLVGPTAEDIDNKEGVNTTGEGLSYLAETASRSVAEIPFREVITSFAGLRAHEDGGDFVLGPCEDVPGLYNASGIESPGLSSAPAIGRMIADQIAEACKAQIKSDFCPVRRRVTDMGQMDLADRNMKIAENPAYGRIICRCESVSEGQILEAIHRPLGARSLDAVKRRTRAGMGRCQAGFCSPKVMEILERELALAPDRVTKHGPGSEIVCGENKKI</sequence>
<dbReference type="InterPro" id="IPR052745">
    <property type="entry name" value="G3P_Oxidase/Oxidoreductase"/>
</dbReference>
<dbReference type="Pfam" id="PF01266">
    <property type="entry name" value="DAO"/>
    <property type="match status" value="2"/>
</dbReference>
<dbReference type="PANTHER" id="PTHR42720:SF1">
    <property type="entry name" value="GLYCEROL 3-PHOSPHATE OXIDASE"/>
    <property type="match status" value="1"/>
</dbReference>
<evidence type="ECO:0000313" key="4">
    <source>
        <dbReference type="EMBL" id="EEP27398.1"/>
    </source>
</evidence>
<feature type="domain" description="FAD dependent oxidoreductase" evidence="2">
    <location>
        <begin position="3"/>
        <end position="177"/>
    </location>
</feature>
<dbReference type="SUPFAM" id="SSF51905">
    <property type="entry name" value="FAD/NAD(P)-binding domain"/>
    <property type="match status" value="1"/>
</dbReference>
<dbReference type="InterPro" id="IPR006076">
    <property type="entry name" value="FAD-dep_OxRdtase"/>
</dbReference>
<dbReference type="InterPro" id="IPR007419">
    <property type="entry name" value="BFD-like_2Fe2S-bd_dom"/>
</dbReference>
<dbReference type="EMBL" id="ACIP02000007">
    <property type="protein sequence ID" value="EEP27398.1"/>
    <property type="molecule type" value="Genomic_DNA"/>
</dbReference>
<gene>
    <name evidence="4" type="ORF">GCWU000342_02092</name>
</gene>
<dbReference type="SUPFAM" id="SSF54373">
    <property type="entry name" value="FAD-linked reductases, C-terminal domain"/>
    <property type="match status" value="1"/>
</dbReference>
<dbReference type="Gene3D" id="3.50.50.60">
    <property type="entry name" value="FAD/NAD(P)-binding domain"/>
    <property type="match status" value="2"/>
</dbReference>
<name>C4GDB9_9FIRM</name>
<evidence type="ECO:0000259" key="2">
    <source>
        <dbReference type="Pfam" id="PF01266"/>
    </source>
</evidence>
<dbReference type="AlphaFoldDB" id="C4GDB9"/>
<dbReference type="Proteomes" id="UP000003494">
    <property type="component" value="Unassembled WGS sequence"/>
</dbReference>
<dbReference type="InterPro" id="IPR041854">
    <property type="entry name" value="BFD-like_2Fe2S-bd_dom_sf"/>
</dbReference>
<feature type="region of interest" description="Disordered" evidence="1">
    <location>
        <begin position="209"/>
        <end position="228"/>
    </location>
</feature>
<protein>
    <submittedName>
        <fullName evidence="4">FAD dependent oxidoreductase</fullName>
    </submittedName>
</protein>
<feature type="domain" description="FAD dependent oxidoreductase" evidence="2">
    <location>
        <begin position="234"/>
        <end position="399"/>
    </location>
</feature>